<dbReference type="STRING" id="8090.ENSORLP00000041374"/>
<dbReference type="AlphaFoldDB" id="A0A3B3IBD3"/>
<dbReference type="PANTHER" id="PTHR34639:SF1">
    <property type="entry name" value="PROTEIN FLATTOP"/>
    <property type="match status" value="1"/>
</dbReference>
<feature type="compositionally biased region" description="Low complexity" evidence="5">
    <location>
        <begin position="178"/>
        <end position="187"/>
    </location>
</feature>
<reference evidence="6" key="3">
    <citation type="submission" date="2025-09" db="UniProtKB">
        <authorList>
            <consortium name="Ensembl"/>
        </authorList>
    </citation>
    <scope>IDENTIFICATION</scope>
    <source>
        <strain evidence="6">Hd-rR</strain>
    </source>
</reference>
<reference evidence="6 7" key="1">
    <citation type="journal article" date="2007" name="Nature">
        <title>The medaka draft genome and insights into vertebrate genome evolution.</title>
        <authorList>
            <person name="Kasahara M."/>
            <person name="Naruse K."/>
            <person name="Sasaki S."/>
            <person name="Nakatani Y."/>
            <person name="Qu W."/>
            <person name="Ahsan B."/>
            <person name="Yamada T."/>
            <person name="Nagayasu Y."/>
            <person name="Doi K."/>
            <person name="Kasai Y."/>
            <person name="Jindo T."/>
            <person name="Kobayashi D."/>
            <person name="Shimada A."/>
            <person name="Toyoda A."/>
            <person name="Kuroki Y."/>
            <person name="Fujiyama A."/>
            <person name="Sasaki T."/>
            <person name="Shimizu A."/>
            <person name="Asakawa S."/>
            <person name="Shimizu N."/>
            <person name="Hashimoto S."/>
            <person name="Yang J."/>
            <person name="Lee Y."/>
            <person name="Matsushima K."/>
            <person name="Sugano S."/>
            <person name="Sakaizumi M."/>
            <person name="Narita T."/>
            <person name="Ohishi K."/>
            <person name="Haga S."/>
            <person name="Ohta F."/>
            <person name="Nomoto H."/>
            <person name="Nogata K."/>
            <person name="Morishita T."/>
            <person name="Endo T."/>
            <person name="Shin-I T."/>
            <person name="Takeda H."/>
            <person name="Morishita S."/>
            <person name="Kohara Y."/>
        </authorList>
    </citation>
    <scope>NUCLEOTIDE SEQUENCE [LARGE SCALE GENOMIC DNA]</scope>
    <source>
        <strain evidence="6 7">Hd-rR</strain>
    </source>
</reference>
<reference evidence="6" key="2">
    <citation type="submission" date="2025-08" db="UniProtKB">
        <authorList>
            <consortium name="Ensembl"/>
        </authorList>
    </citation>
    <scope>IDENTIFICATION</scope>
    <source>
        <strain evidence="6">Hd-rR</strain>
    </source>
</reference>
<dbReference type="GO" id="GO:0036064">
    <property type="term" value="C:ciliary basal body"/>
    <property type="evidence" value="ECO:0000318"/>
    <property type="project" value="GO_Central"/>
</dbReference>
<organism evidence="6 7">
    <name type="scientific">Oryzias latipes</name>
    <name type="common">Japanese rice fish</name>
    <name type="synonym">Japanese killifish</name>
    <dbReference type="NCBI Taxonomy" id="8090"/>
    <lineage>
        <taxon>Eukaryota</taxon>
        <taxon>Metazoa</taxon>
        <taxon>Chordata</taxon>
        <taxon>Craniata</taxon>
        <taxon>Vertebrata</taxon>
        <taxon>Euteleostomi</taxon>
        <taxon>Actinopterygii</taxon>
        <taxon>Neopterygii</taxon>
        <taxon>Teleostei</taxon>
        <taxon>Neoteleostei</taxon>
        <taxon>Acanthomorphata</taxon>
        <taxon>Ovalentaria</taxon>
        <taxon>Atherinomorphae</taxon>
        <taxon>Beloniformes</taxon>
        <taxon>Adrianichthyidae</taxon>
        <taxon>Oryziinae</taxon>
        <taxon>Oryzias</taxon>
    </lineage>
</organism>
<dbReference type="KEGG" id="ola:101174912"/>
<feature type="compositionally biased region" description="Polar residues" evidence="5">
    <location>
        <begin position="217"/>
        <end position="237"/>
    </location>
</feature>
<feature type="region of interest" description="Disordered" evidence="5">
    <location>
        <begin position="129"/>
        <end position="237"/>
    </location>
</feature>
<dbReference type="GeneTree" id="ENSGT00390000001092"/>
<dbReference type="GO" id="GO:0044782">
    <property type="term" value="P:cilium organization"/>
    <property type="evidence" value="ECO:0000318"/>
    <property type="project" value="GO_Central"/>
</dbReference>
<gene>
    <name evidence="6" type="primary">cfap126</name>
</gene>
<dbReference type="Ensembl" id="ENSORLT00000039466.1">
    <property type="protein sequence ID" value="ENSORLP00000041374.1"/>
    <property type="gene ID" value="ENSORLG00000024577.1"/>
</dbReference>
<dbReference type="Pfam" id="PF22611">
    <property type="entry name" value="CFAP126"/>
    <property type="match status" value="1"/>
</dbReference>
<dbReference type="InParanoid" id="A0A3B3IBD3"/>
<sequence>MRVFKFLRYNLIATDQHEHRRLKAVDAEMSSSYSANQYASAFISHRLQNWGETKPFKERPSARVGHTSFIADDRGHLLPGVKRSRAWPTFKGTWDLPAHIPAPHINPTARSEEGLSRLKSWGIWRETSKCQSVQHSRITDRSRDDGKQISVQEQQDGATTSGNTEAQPSAPNRSPTQSSDSAARAAAQHPNCAAGMNTSPSNHIEGAQGLAGDGSKGTPQVNMLGSSSNILKTASQR</sequence>
<dbReference type="PANTHER" id="PTHR34639">
    <property type="entry name" value="PROTEIN FLATTOP"/>
    <property type="match status" value="1"/>
</dbReference>
<comment type="similarity">
    <text evidence="1">Belongs to the Flattop family.</text>
</comment>
<evidence type="ECO:0000256" key="1">
    <source>
        <dbReference type="ARBA" id="ARBA00009887"/>
    </source>
</evidence>
<dbReference type="OrthoDB" id="521617at2759"/>
<evidence type="ECO:0000313" key="7">
    <source>
        <dbReference type="Proteomes" id="UP000001038"/>
    </source>
</evidence>
<name>A0A3B3IBD3_ORYLA</name>
<dbReference type="CTD" id="257177"/>
<dbReference type="RefSeq" id="XP_004070349.2">
    <property type="nucleotide sequence ID" value="XM_004070301.4"/>
</dbReference>
<accession>A0A3B3IBD3</accession>
<evidence type="ECO:0000313" key="6">
    <source>
        <dbReference type="Ensembl" id="ENSORLP00000041374.1"/>
    </source>
</evidence>
<dbReference type="CDD" id="cd23705">
    <property type="entry name" value="Flattop"/>
    <property type="match status" value="1"/>
</dbReference>
<evidence type="ECO:0000256" key="3">
    <source>
        <dbReference type="ARBA" id="ARBA00033306"/>
    </source>
</evidence>
<evidence type="ECO:0000256" key="5">
    <source>
        <dbReference type="SAM" id="MobiDB-lite"/>
    </source>
</evidence>
<dbReference type="InterPro" id="IPR038797">
    <property type="entry name" value="Fltp"/>
</dbReference>
<evidence type="ECO:0000256" key="2">
    <source>
        <dbReference type="ARBA" id="ARBA00019181"/>
    </source>
</evidence>
<evidence type="ECO:0000256" key="4">
    <source>
        <dbReference type="ARBA" id="ARBA00045261"/>
    </source>
</evidence>
<dbReference type="Proteomes" id="UP000001038">
    <property type="component" value="Chromosome 7"/>
</dbReference>
<feature type="compositionally biased region" description="Polar residues" evidence="5">
    <location>
        <begin position="149"/>
        <end position="177"/>
    </location>
</feature>
<dbReference type="FunCoup" id="A0A3B3IBD3">
    <property type="interactions" value="35"/>
</dbReference>
<dbReference type="Bgee" id="ENSORLG00000024577">
    <property type="expression patterns" value="Expressed in testis and 8 other cell types or tissues"/>
</dbReference>
<comment type="function">
    <text evidence="4">Microtubule inner protein (MIP) part of the dynein-decorated doublet microtubules (DMTs) in cilia axoneme. Acts as a regulator of cilium basal body docking and positioning in mono- and multiciliated cells. Regulates basal body docking and cilia formation in multiciliated lung cells. Regulates kinocilium positioning and stereocilia bundle morphogenesis in the inner ear.</text>
</comment>
<protein>
    <recommendedName>
        <fullName evidence="2">Protein Flattop</fullName>
    </recommendedName>
    <alternativeName>
        <fullName evidence="3">Cilia- and flagella-associated protein 126</fullName>
    </alternativeName>
</protein>
<dbReference type="GeneID" id="101174912"/>
<keyword evidence="7" id="KW-1185">Reference proteome</keyword>
<proteinExistence type="inferred from homology"/>
<feature type="compositionally biased region" description="Basic and acidic residues" evidence="5">
    <location>
        <begin position="137"/>
        <end position="147"/>
    </location>
</feature>